<reference evidence="2 3" key="1">
    <citation type="submission" date="2019-05" db="EMBL/GenBank/DDBJ databases">
        <authorList>
            <person name="Lee S.D."/>
        </authorList>
    </citation>
    <scope>NUCLEOTIDE SEQUENCE [LARGE SCALE GENOMIC DNA]</scope>
    <source>
        <strain evidence="2 3">YC2-7</strain>
    </source>
</reference>
<dbReference type="Proteomes" id="UP000535543">
    <property type="component" value="Unassembled WGS sequence"/>
</dbReference>
<protein>
    <submittedName>
        <fullName evidence="2">Uncharacterized protein</fullName>
    </submittedName>
</protein>
<evidence type="ECO:0000313" key="2">
    <source>
        <dbReference type="EMBL" id="NMN97849.1"/>
    </source>
</evidence>
<feature type="signal peptide" evidence="1">
    <location>
        <begin position="1"/>
        <end position="25"/>
    </location>
</feature>
<organism evidence="2 3">
    <name type="scientific">Antrihabitans stalactiti</name>
    <dbReference type="NCBI Taxonomy" id="2584121"/>
    <lineage>
        <taxon>Bacteria</taxon>
        <taxon>Bacillati</taxon>
        <taxon>Actinomycetota</taxon>
        <taxon>Actinomycetes</taxon>
        <taxon>Mycobacteriales</taxon>
        <taxon>Nocardiaceae</taxon>
        <taxon>Antrihabitans</taxon>
    </lineage>
</organism>
<comment type="caution">
    <text evidence="2">The sequence shown here is derived from an EMBL/GenBank/DDBJ whole genome shotgun (WGS) entry which is preliminary data.</text>
</comment>
<keyword evidence="3" id="KW-1185">Reference proteome</keyword>
<sequence length="106" mass="10788">MRNSLWLSGIATIGAALLLAGTASAAPATSIRKDGTYRVGVDIVAGLYHSDGGGDFCYWERKSGFGGTFDEIIANGLTEGGPVSVAIAPSDAGFETSGCGTWVLQS</sequence>
<feature type="chain" id="PRO_5032523565" evidence="1">
    <location>
        <begin position="26"/>
        <end position="106"/>
    </location>
</feature>
<evidence type="ECO:0000313" key="3">
    <source>
        <dbReference type="Proteomes" id="UP000535543"/>
    </source>
</evidence>
<gene>
    <name evidence="2" type="ORF">FGL95_22685</name>
</gene>
<accession>A0A848KHT1</accession>
<dbReference type="RefSeq" id="WP_169591095.1">
    <property type="nucleotide sequence ID" value="NZ_VCQU01000008.1"/>
</dbReference>
<evidence type="ECO:0000256" key="1">
    <source>
        <dbReference type="SAM" id="SignalP"/>
    </source>
</evidence>
<proteinExistence type="predicted"/>
<dbReference type="AlphaFoldDB" id="A0A848KHT1"/>
<keyword evidence="1" id="KW-0732">Signal</keyword>
<dbReference type="EMBL" id="VCQU01000008">
    <property type="protein sequence ID" value="NMN97849.1"/>
    <property type="molecule type" value="Genomic_DNA"/>
</dbReference>
<reference evidence="2 3" key="2">
    <citation type="submission" date="2020-06" db="EMBL/GenBank/DDBJ databases">
        <title>Antribacter stalactiti gen. nov., sp. nov., a new member of the family Nacardiaceae isolated from a cave.</title>
        <authorList>
            <person name="Kim I.S."/>
        </authorList>
    </citation>
    <scope>NUCLEOTIDE SEQUENCE [LARGE SCALE GENOMIC DNA]</scope>
    <source>
        <strain evidence="2 3">YC2-7</strain>
    </source>
</reference>
<name>A0A848KHT1_9NOCA</name>